<dbReference type="PANTHER" id="PTHR43135:SF3">
    <property type="entry name" value="ALPHA-D-RIBOSE 1-METHYLPHOSPHONATE 5-TRIPHOSPHATE DIPHOSPHATASE"/>
    <property type="match status" value="1"/>
</dbReference>
<dbReference type="PANTHER" id="PTHR43135">
    <property type="entry name" value="ALPHA-D-RIBOSE 1-METHYLPHOSPHONATE 5-TRIPHOSPHATE DIPHOSPHATASE"/>
    <property type="match status" value="1"/>
</dbReference>
<sequence length="300" mass="33118">MITKQVITVNKEIGIILDVRSAHEQLYLIPGAEAEVVDLNHLAVLPGFVDVHVHLFLHRYSETPSWQDQLTKDSLAERTLRASVHVRRTLLAGFTMCAFDVDVGLRKCFVGKVPIIHGSRYYVVNRAIVLVPTGAYGPKSTIYPGTESIEGVTSAEVVDGCNVCIRAVRRQIGAGADCIKIYADYRGRSRIADAAPIIASRNLINFNDEELEATITTPHMWSQKSLFMLTHPLPSQLSFGSIQTSLSMVENSSPTITTTTSNISKKRTERALGSLLLPHSTSLRRERSSRRGASAHSRRP</sequence>
<dbReference type="OrthoDB" id="5595695at2759"/>
<feature type="compositionally biased region" description="Low complexity" evidence="1">
    <location>
        <begin position="291"/>
        <end position="300"/>
    </location>
</feature>
<reference evidence="2 3" key="1">
    <citation type="journal article" date="2019" name="Nat. Ecol. Evol.">
        <title>Megaphylogeny resolves global patterns of mushroom evolution.</title>
        <authorList>
            <person name="Varga T."/>
            <person name="Krizsan K."/>
            <person name="Foldi C."/>
            <person name="Dima B."/>
            <person name="Sanchez-Garcia M."/>
            <person name="Sanchez-Ramirez S."/>
            <person name="Szollosi G.J."/>
            <person name="Szarkandi J.G."/>
            <person name="Papp V."/>
            <person name="Albert L."/>
            <person name="Andreopoulos W."/>
            <person name="Angelini C."/>
            <person name="Antonin V."/>
            <person name="Barry K.W."/>
            <person name="Bougher N.L."/>
            <person name="Buchanan P."/>
            <person name="Buyck B."/>
            <person name="Bense V."/>
            <person name="Catcheside P."/>
            <person name="Chovatia M."/>
            <person name="Cooper J."/>
            <person name="Damon W."/>
            <person name="Desjardin D."/>
            <person name="Finy P."/>
            <person name="Geml J."/>
            <person name="Haridas S."/>
            <person name="Hughes K."/>
            <person name="Justo A."/>
            <person name="Karasinski D."/>
            <person name="Kautmanova I."/>
            <person name="Kiss B."/>
            <person name="Kocsube S."/>
            <person name="Kotiranta H."/>
            <person name="LaButti K.M."/>
            <person name="Lechner B.E."/>
            <person name="Liimatainen K."/>
            <person name="Lipzen A."/>
            <person name="Lukacs Z."/>
            <person name="Mihaltcheva S."/>
            <person name="Morgado L.N."/>
            <person name="Niskanen T."/>
            <person name="Noordeloos M.E."/>
            <person name="Ohm R.A."/>
            <person name="Ortiz-Santana B."/>
            <person name="Ovrebo C."/>
            <person name="Racz N."/>
            <person name="Riley R."/>
            <person name="Savchenko A."/>
            <person name="Shiryaev A."/>
            <person name="Soop K."/>
            <person name="Spirin V."/>
            <person name="Szebenyi C."/>
            <person name="Tomsovsky M."/>
            <person name="Tulloss R.E."/>
            <person name="Uehling J."/>
            <person name="Grigoriev I.V."/>
            <person name="Vagvolgyi C."/>
            <person name="Papp T."/>
            <person name="Martin F.M."/>
            <person name="Miettinen O."/>
            <person name="Hibbett D.S."/>
            <person name="Nagy L.G."/>
        </authorList>
    </citation>
    <scope>NUCLEOTIDE SEQUENCE [LARGE SCALE GENOMIC DNA]</scope>
    <source>
        <strain evidence="2 3">CBS 166.37</strain>
    </source>
</reference>
<organism evidence="2 3">
    <name type="scientific">Crucibulum laeve</name>
    <dbReference type="NCBI Taxonomy" id="68775"/>
    <lineage>
        <taxon>Eukaryota</taxon>
        <taxon>Fungi</taxon>
        <taxon>Dikarya</taxon>
        <taxon>Basidiomycota</taxon>
        <taxon>Agaricomycotina</taxon>
        <taxon>Agaricomycetes</taxon>
        <taxon>Agaricomycetidae</taxon>
        <taxon>Agaricales</taxon>
        <taxon>Agaricineae</taxon>
        <taxon>Nidulariaceae</taxon>
        <taxon>Crucibulum</taxon>
    </lineage>
</organism>
<dbReference type="STRING" id="68775.A0A5C3MBW4"/>
<accession>A0A5C3MBW4</accession>
<evidence type="ECO:0000313" key="3">
    <source>
        <dbReference type="Proteomes" id="UP000308652"/>
    </source>
</evidence>
<dbReference type="AlphaFoldDB" id="A0A5C3MBW4"/>
<proteinExistence type="predicted"/>
<dbReference type="InterPro" id="IPR051781">
    <property type="entry name" value="Metallo-dep_Hydrolase"/>
</dbReference>
<protein>
    <submittedName>
        <fullName evidence="2">Uncharacterized protein</fullName>
    </submittedName>
</protein>
<dbReference type="SUPFAM" id="SSF51556">
    <property type="entry name" value="Metallo-dependent hydrolases"/>
    <property type="match status" value="1"/>
</dbReference>
<evidence type="ECO:0000313" key="2">
    <source>
        <dbReference type="EMBL" id="TFK42223.1"/>
    </source>
</evidence>
<dbReference type="Gene3D" id="3.20.20.140">
    <property type="entry name" value="Metal-dependent hydrolases"/>
    <property type="match status" value="1"/>
</dbReference>
<keyword evidence="3" id="KW-1185">Reference proteome</keyword>
<gene>
    <name evidence="2" type="ORF">BDQ12DRAFT_762472</name>
</gene>
<dbReference type="InterPro" id="IPR032466">
    <property type="entry name" value="Metal_Hydrolase"/>
</dbReference>
<feature type="region of interest" description="Disordered" evidence="1">
    <location>
        <begin position="276"/>
        <end position="300"/>
    </location>
</feature>
<name>A0A5C3MBW4_9AGAR</name>
<dbReference type="EMBL" id="ML213593">
    <property type="protein sequence ID" value="TFK42223.1"/>
    <property type="molecule type" value="Genomic_DNA"/>
</dbReference>
<evidence type="ECO:0000256" key="1">
    <source>
        <dbReference type="SAM" id="MobiDB-lite"/>
    </source>
</evidence>
<dbReference type="Proteomes" id="UP000308652">
    <property type="component" value="Unassembled WGS sequence"/>
</dbReference>